<dbReference type="PANTHER" id="PTHR18444:SF9">
    <property type="entry name" value="UPF0538 PROTEIN C2ORF76"/>
    <property type="match status" value="1"/>
</dbReference>
<evidence type="ECO:0000313" key="2">
    <source>
        <dbReference type="EMBL" id="QSL66748.1"/>
    </source>
</evidence>
<evidence type="ECO:0000256" key="1">
    <source>
        <dbReference type="ARBA" id="ARBA00007176"/>
    </source>
</evidence>
<comment type="similarity">
    <text evidence="1">Belongs to the UPF0538 family.</text>
</comment>
<dbReference type="EMBL" id="CP054545">
    <property type="protein sequence ID" value="QSL66748.1"/>
    <property type="molecule type" value="Genomic_DNA"/>
</dbReference>
<proteinExistence type="inferred from homology"/>
<evidence type="ECO:0000313" key="3">
    <source>
        <dbReference type="Proteomes" id="UP000663699"/>
    </source>
</evidence>
<dbReference type="AlphaFoldDB" id="A0A899G639"/>
<sequence>MAILTIRLIRSFTYRVIKYLVLREINLQETTVKDLQTLIFNEIYKNPEYKGYQLSKFDTLKIYVHSQSAKSSNRVINLDHDEWILDPSMTLECCGVENETELSFFNRLEYEQFKANPQEKW</sequence>
<dbReference type="OrthoDB" id="937at2759"/>
<organism evidence="2 3">
    <name type="scientific">Pneumocystis wakefieldiae</name>
    <dbReference type="NCBI Taxonomy" id="38082"/>
    <lineage>
        <taxon>Eukaryota</taxon>
        <taxon>Fungi</taxon>
        <taxon>Dikarya</taxon>
        <taxon>Ascomycota</taxon>
        <taxon>Taphrinomycotina</taxon>
        <taxon>Pneumocystomycetes</taxon>
        <taxon>Pneumocystaceae</taxon>
        <taxon>Pneumocystis</taxon>
    </lineage>
</organism>
<dbReference type="InterPro" id="IPR018794">
    <property type="entry name" value="UPF0538"/>
</dbReference>
<name>A0A899G639_9ASCO</name>
<reference evidence="2" key="1">
    <citation type="submission" date="2020-06" db="EMBL/GenBank/DDBJ databases">
        <title>Genomes of multiple members of Pneumocystis genus reveal paths to human pathogen Pneumocystis jirovecii.</title>
        <authorList>
            <person name="Cisse O.H."/>
            <person name="Ma L."/>
            <person name="Dekker J."/>
            <person name="Khil P."/>
            <person name="Jo J."/>
            <person name="Brenchley J."/>
            <person name="Blair R."/>
            <person name="Pahar B."/>
            <person name="Chabe M."/>
            <person name="Van Rompay K.A."/>
            <person name="Keesler R."/>
            <person name="Sukura A."/>
            <person name="Hirsch V."/>
            <person name="Kutty G."/>
            <person name="Liu Y."/>
            <person name="Peng L."/>
            <person name="Chen J."/>
            <person name="Song J."/>
            <person name="Weissenbacher-Lang C."/>
            <person name="Xu J."/>
            <person name="Upham N.S."/>
            <person name="Stajich J.E."/>
            <person name="Cuomo C.A."/>
            <person name="Cushion M.T."/>
            <person name="Kovacs J.A."/>
        </authorList>
    </citation>
    <scope>NUCLEOTIDE SEQUENCE</scope>
    <source>
        <strain evidence="2">2A</strain>
    </source>
</reference>
<protein>
    <submittedName>
        <fullName evidence="2">Uncharacterized protein</fullName>
    </submittedName>
</protein>
<keyword evidence="3" id="KW-1185">Reference proteome</keyword>
<gene>
    <name evidence="2" type="ORF">MERGE_001134</name>
</gene>
<dbReference type="Proteomes" id="UP000663699">
    <property type="component" value="Chromosome 14"/>
</dbReference>
<dbReference type="PANTHER" id="PTHR18444">
    <property type="entry name" value="UPF0538 FAMILY MEMBER"/>
    <property type="match status" value="1"/>
</dbReference>
<accession>A0A899G639</accession>
<dbReference type="Pfam" id="PF10209">
    <property type="entry name" value="DUF2340"/>
    <property type="match status" value="1"/>
</dbReference>